<dbReference type="InterPro" id="IPR018073">
    <property type="entry name" value="Prot_inh_cystat_CS"/>
</dbReference>
<dbReference type="Gene3D" id="3.10.450.10">
    <property type="match status" value="1"/>
</dbReference>
<accession>A0A6C0KJN2</accession>
<name>A0A6C0KJN2_9ZZZZ</name>
<dbReference type="GO" id="GO:0004869">
    <property type="term" value="F:cysteine-type endopeptidase inhibitor activity"/>
    <property type="evidence" value="ECO:0007669"/>
    <property type="project" value="InterPro"/>
</dbReference>
<dbReference type="AlphaFoldDB" id="A0A6C0KJN2"/>
<dbReference type="SUPFAM" id="SSF54403">
    <property type="entry name" value="Cystatin/monellin"/>
    <property type="match status" value="1"/>
</dbReference>
<dbReference type="InterPro" id="IPR046350">
    <property type="entry name" value="Cystatin_sf"/>
</dbReference>
<dbReference type="CDD" id="cd00042">
    <property type="entry name" value="CY"/>
    <property type="match status" value="1"/>
</dbReference>
<dbReference type="InterPro" id="IPR000010">
    <property type="entry name" value="Cystatin_dom"/>
</dbReference>
<proteinExistence type="predicted"/>
<dbReference type="PROSITE" id="PS00287">
    <property type="entry name" value="CYSTATIN"/>
    <property type="match status" value="1"/>
</dbReference>
<protein>
    <recommendedName>
        <fullName evidence="2">Cystatin domain-containing protein</fullName>
    </recommendedName>
</protein>
<organism evidence="1">
    <name type="scientific">viral metagenome</name>
    <dbReference type="NCBI Taxonomy" id="1070528"/>
    <lineage>
        <taxon>unclassified sequences</taxon>
        <taxon>metagenomes</taxon>
        <taxon>organismal metagenomes</taxon>
    </lineage>
</organism>
<sequence>MTQNQHIMGGWSDADMRSSRVHEAALFACRHAYRGQFVSYMMLTARQQVVAGMKYDFILDVFVRGVENGEIVEYRRHFIVYDRFGEYSLEQQTT</sequence>
<reference evidence="1" key="1">
    <citation type="journal article" date="2020" name="Nature">
        <title>Giant virus diversity and host interactions through global metagenomics.</title>
        <authorList>
            <person name="Schulz F."/>
            <person name="Roux S."/>
            <person name="Paez-Espino D."/>
            <person name="Jungbluth S."/>
            <person name="Walsh D.A."/>
            <person name="Denef V.J."/>
            <person name="McMahon K.D."/>
            <person name="Konstantinidis K.T."/>
            <person name="Eloe-Fadrosh E.A."/>
            <person name="Kyrpides N.C."/>
            <person name="Woyke T."/>
        </authorList>
    </citation>
    <scope>NUCLEOTIDE SEQUENCE</scope>
    <source>
        <strain evidence="1">GVMAG-S-3300012000-57</strain>
    </source>
</reference>
<evidence type="ECO:0008006" key="2">
    <source>
        <dbReference type="Google" id="ProtNLM"/>
    </source>
</evidence>
<dbReference type="EMBL" id="MN740903">
    <property type="protein sequence ID" value="QHU17386.1"/>
    <property type="molecule type" value="Genomic_DNA"/>
</dbReference>
<evidence type="ECO:0000313" key="1">
    <source>
        <dbReference type="EMBL" id="QHU17386.1"/>
    </source>
</evidence>